<evidence type="ECO:0000313" key="2">
    <source>
        <dbReference type="EMBL" id="PLP99073.1"/>
    </source>
</evidence>
<dbReference type="AlphaFoldDB" id="A0A2N5CA19"/>
<reference evidence="2 3" key="1">
    <citation type="submission" date="2017-12" db="EMBL/GenBank/DDBJ databases">
        <title>Genome sequence of the active heterotrophic nitrifier-denitrifier, Cupriavidus pauculus UM1.</title>
        <authorList>
            <person name="Putonti C."/>
            <person name="Castignetti D."/>
        </authorList>
    </citation>
    <scope>NUCLEOTIDE SEQUENCE [LARGE SCALE GENOMIC DNA]</scope>
    <source>
        <strain evidence="2 3">UM1</strain>
    </source>
</reference>
<dbReference type="GO" id="GO:0006487">
    <property type="term" value="P:protein N-linked glycosylation"/>
    <property type="evidence" value="ECO:0007669"/>
    <property type="project" value="TreeGrafter"/>
</dbReference>
<dbReference type="CDD" id="cd04179">
    <property type="entry name" value="DPM_DPG-synthase_like"/>
    <property type="match status" value="1"/>
</dbReference>
<evidence type="ECO:0000259" key="1">
    <source>
        <dbReference type="Pfam" id="PF00535"/>
    </source>
</evidence>
<dbReference type="OrthoDB" id="9808633at2"/>
<dbReference type="InterPro" id="IPR029044">
    <property type="entry name" value="Nucleotide-diphossugar_trans"/>
</dbReference>
<dbReference type="SUPFAM" id="SSF53448">
    <property type="entry name" value="Nucleotide-diphospho-sugar transferases"/>
    <property type="match status" value="1"/>
</dbReference>
<protein>
    <submittedName>
        <fullName evidence="2">Glycosyl transferase</fullName>
    </submittedName>
</protein>
<dbReference type="STRING" id="82633.GCA_000974605_04474"/>
<dbReference type="RefSeq" id="WP_101682729.1">
    <property type="nucleotide sequence ID" value="NZ_PJRP01000008.1"/>
</dbReference>
<comment type="caution">
    <text evidence="2">The sequence shown here is derived from an EMBL/GenBank/DDBJ whole genome shotgun (WGS) entry which is preliminary data.</text>
</comment>
<dbReference type="GO" id="GO:0016740">
    <property type="term" value="F:transferase activity"/>
    <property type="evidence" value="ECO:0007669"/>
    <property type="project" value="UniProtKB-KW"/>
</dbReference>
<keyword evidence="2" id="KW-0808">Transferase</keyword>
<dbReference type="Pfam" id="PF00535">
    <property type="entry name" value="Glycos_transf_2"/>
    <property type="match status" value="1"/>
</dbReference>
<proteinExistence type="predicted"/>
<dbReference type="PANTHER" id="PTHR10859:SF91">
    <property type="entry name" value="DOLICHYL-PHOSPHATE BETA-GLUCOSYLTRANSFERASE"/>
    <property type="match status" value="1"/>
</dbReference>
<dbReference type="Proteomes" id="UP000234341">
    <property type="component" value="Unassembled WGS sequence"/>
</dbReference>
<accession>A0A2N5CA19</accession>
<gene>
    <name evidence="2" type="ORF">CYJ10_17345</name>
</gene>
<feature type="domain" description="Glycosyltransferase 2-like" evidence="1">
    <location>
        <begin position="9"/>
        <end position="130"/>
    </location>
</feature>
<dbReference type="PANTHER" id="PTHR10859">
    <property type="entry name" value="GLYCOSYL TRANSFERASE"/>
    <property type="match status" value="1"/>
</dbReference>
<dbReference type="InterPro" id="IPR001173">
    <property type="entry name" value="Glyco_trans_2-like"/>
</dbReference>
<sequence>MSAVFRPIVLVPVYDHEHAIGAMVEAILRHPWPCLLVDDGSGPACEAVLRQIADAHPERVLLERLPQNQGKGAAMMTGFRTAARLGYTHALQIDADGQHDANDVPRFLDLAQSHPDAVIAGYPVYDDTVPTHRFYFRYLTHVMVWLITLSFDIRDSMCGLRVYPLPAVTKLMADSRLGHHMEFDTEVIVRLYWRGAPVVNVPTRVTYPSDGVSHFRMLQDNLLIAGMLTRLFVGMIWRAPSLLWRKVRTA</sequence>
<dbReference type="Gene3D" id="3.90.550.10">
    <property type="entry name" value="Spore Coat Polysaccharide Biosynthesis Protein SpsA, Chain A"/>
    <property type="match status" value="1"/>
</dbReference>
<evidence type="ECO:0000313" key="3">
    <source>
        <dbReference type="Proteomes" id="UP000234341"/>
    </source>
</evidence>
<dbReference type="EMBL" id="PJRP01000008">
    <property type="protein sequence ID" value="PLP99073.1"/>
    <property type="molecule type" value="Genomic_DNA"/>
</dbReference>
<name>A0A2N5CA19_9BURK</name>
<organism evidence="2 3">
    <name type="scientific">Cupriavidus pauculus</name>
    <dbReference type="NCBI Taxonomy" id="82633"/>
    <lineage>
        <taxon>Bacteria</taxon>
        <taxon>Pseudomonadati</taxon>
        <taxon>Pseudomonadota</taxon>
        <taxon>Betaproteobacteria</taxon>
        <taxon>Burkholderiales</taxon>
        <taxon>Burkholderiaceae</taxon>
        <taxon>Cupriavidus</taxon>
    </lineage>
</organism>